<dbReference type="SUPFAM" id="SSF69572">
    <property type="entry name" value="Activating enzymes of the ubiquitin-like proteins"/>
    <property type="match status" value="1"/>
</dbReference>
<dbReference type="RefSeq" id="WP_275228269.1">
    <property type="nucleotide sequence ID" value="NZ_JARESE010000029.1"/>
</dbReference>
<accession>A0ABT5WQQ7</accession>
<evidence type="ECO:0000256" key="1">
    <source>
        <dbReference type="SAM" id="MobiDB-lite"/>
    </source>
</evidence>
<dbReference type="InterPro" id="IPR045886">
    <property type="entry name" value="ThiF/MoeB/HesA"/>
</dbReference>
<feature type="domain" description="THIF-type NAD/FAD binding fold" evidence="2">
    <location>
        <begin position="9"/>
        <end position="237"/>
    </location>
</feature>
<comment type="caution">
    <text evidence="3">The sequence shown here is derived from an EMBL/GenBank/DDBJ whole genome shotgun (WGS) entry which is preliminary data.</text>
</comment>
<dbReference type="PANTHER" id="PTHR43267:SF1">
    <property type="entry name" value="TRNA THREONYLCARBAMOYLADENOSINE DEHYDRATASE"/>
    <property type="match status" value="1"/>
</dbReference>
<gene>
    <name evidence="3" type="ORF">PYV00_10700</name>
</gene>
<dbReference type="EMBL" id="JARESE010000029">
    <property type="protein sequence ID" value="MDE8652184.1"/>
    <property type="molecule type" value="Genomic_DNA"/>
</dbReference>
<keyword evidence="3" id="KW-0548">Nucleotidyltransferase</keyword>
<proteinExistence type="predicted"/>
<feature type="compositionally biased region" description="Basic and acidic residues" evidence="1">
    <location>
        <begin position="271"/>
        <end position="285"/>
    </location>
</feature>
<feature type="region of interest" description="Disordered" evidence="1">
    <location>
        <begin position="262"/>
        <end position="287"/>
    </location>
</feature>
<dbReference type="InterPro" id="IPR000594">
    <property type="entry name" value="ThiF_NAD_FAD-bd"/>
</dbReference>
<protein>
    <submittedName>
        <fullName evidence="3">ThiF family adenylyltransferase</fullName>
    </submittedName>
</protein>
<evidence type="ECO:0000313" key="4">
    <source>
        <dbReference type="Proteomes" id="UP001216253"/>
    </source>
</evidence>
<dbReference type="Pfam" id="PF00899">
    <property type="entry name" value="ThiF"/>
    <property type="match status" value="1"/>
</dbReference>
<dbReference type="InterPro" id="IPR035985">
    <property type="entry name" value="Ubiquitin-activating_enz"/>
</dbReference>
<dbReference type="GO" id="GO:0016779">
    <property type="term" value="F:nucleotidyltransferase activity"/>
    <property type="evidence" value="ECO:0007669"/>
    <property type="project" value="UniProtKB-KW"/>
</dbReference>
<dbReference type="PANTHER" id="PTHR43267">
    <property type="entry name" value="TRNA THREONYLCARBAMOYLADENOSINE DEHYDRATASE"/>
    <property type="match status" value="1"/>
</dbReference>
<organism evidence="3 4">
    <name type="scientific">Novosphingobium album</name>
    <name type="common">ex Liu et al. 2023</name>
    <dbReference type="NCBI Taxonomy" id="3031130"/>
    <lineage>
        <taxon>Bacteria</taxon>
        <taxon>Pseudomonadati</taxon>
        <taxon>Pseudomonadota</taxon>
        <taxon>Alphaproteobacteria</taxon>
        <taxon>Sphingomonadales</taxon>
        <taxon>Sphingomonadaceae</taxon>
        <taxon>Novosphingobium</taxon>
    </lineage>
</organism>
<evidence type="ECO:0000259" key="2">
    <source>
        <dbReference type="Pfam" id="PF00899"/>
    </source>
</evidence>
<dbReference type="Proteomes" id="UP001216253">
    <property type="component" value="Unassembled WGS sequence"/>
</dbReference>
<keyword evidence="3" id="KW-0808">Transferase</keyword>
<sequence length="307" mass="33157">MTRFARQGFLGADSDKRFAALTVGIVGLGGGGSHVVQQLAHIGIGGMVCVDPDIVEDSNLNRLIGGTLADAADGTLKTVVAQRVVGGLVAGARLWAISKMWQHATEALAECDVIIGGLDSYRERGELEAFCRRLLIPYIDMGMDVHAVGDHFSIGGQVVLSSPGRPCLWCLGILTQERLELEAQDYGAAGGKPQVVWPNGVLASLAVGLIVQLVTPWSSDPMETAYLEFDGNRHQVATSNRLKAIGGQPCSHYREDETGDPLFDIRRHHPGVNDDDRADADREGGESNEAARLPWWRRLLDALDWRG</sequence>
<keyword evidence="4" id="KW-1185">Reference proteome</keyword>
<reference evidence="3 4" key="1">
    <citation type="submission" date="2023-03" db="EMBL/GenBank/DDBJ databases">
        <title>NovoSphingobium album sp. nov. isolated from polycyclic aromatic hydrocarbons- and heavy-metal polluted soil.</title>
        <authorList>
            <person name="Liu Z."/>
            <person name="Wang K."/>
        </authorList>
    </citation>
    <scope>NUCLEOTIDE SEQUENCE [LARGE SCALE GENOMIC DNA]</scope>
    <source>
        <strain evidence="3 4">H3SJ31-1</strain>
    </source>
</reference>
<evidence type="ECO:0000313" key="3">
    <source>
        <dbReference type="EMBL" id="MDE8652184.1"/>
    </source>
</evidence>
<name>A0ABT5WQQ7_9SPHN</name>
<dbReference type="Gene3D" id="3.40.50.720">
    <property type="entry name" value="NAD(P)-binding Rossmann-like Domain"/>
    <property type="match status" value="1"/>
</dbReference>